<sequence>MKKNPSNYNIEVDITPSNLSILWVSITNSAPSSPTNQTRNIYINGCMTGVVYVGYQYTPTGSETQSDVESYIQQNISFYDYDNPSEIISNELNIQSFNQTNDPGAAYAHDIYAENLTTDSLNVDVQNEIITGSLPFYLLPPSTMGAKTFQTFVCVDGNSQSPTSNTNPASTYSSSRVTVECQVPTFSTSDFTYTSNVITAGAELPTGSDTPGSLSIDEINYADYWTGQSSNFCFIDWIMDENTDDMASATHCNVAESGKNESILMGFTLNTFKPVDQPSNYFGSYPCSTFYIAKGNTYLPPITTYDENNPYTPVWSDWYENYYNFWYTPHIPPFTSSDPFSLWGAFADDWENTISKTANRLGLIVVRTNNGGAGYLHKPNVPGDMMVSRLTIIDTSSIQHPPASLKQEHNNMGYLRARDNFGNIIKFQFIAEWTSYNIHGDAGDVRYEPEYGSVTYAIKSAMVDNDN</sequence>
<evidence type="ECO:0000313" key="2">
    <source>
        <dbReference type="Proteomes" id="UP000239550"/>
    </source>
</evidence>
<dbReference type="EMBL" id="PUWT01000007">
    <property type="protein sequence ID" value="PQQ28896.1"/>
    <property type="molecule type" value="Genomic_DNA"/>
</dbReference>
<accession>A0A2S8Q7W7</accession>
<dbReference type="Proteomes" id="UP000239550">
    <property type="component" value="Unassembled WGS sequence"/>
</dbReference>
<protein>
    <submittedName>
        <fullName evidence="1">Uncharacterized protein</fullName>
    </submittedName>
</protein>
<comment type="caution">
    <text evidence="1">The sequence shown here is derived from an EMBL/GenBank/DDBJ whole genome shotgun (WGS) entry which is preliminary data.</text>
</comment>
<organism evidence="1 2">
    <name type="scientific">Photorhabdus hindustanensis</name>
    <dbReference type="NCBI Taxonomy" id="2918802"/>
    <lineage>
        <taxon>Bacteria</taxon>
        <taxon>Pseudomonadati</taxon>
        <taxon>Pseudomonadota</taxon>
        <taxon>Gammaproteobacteria</taxon>
        <taxon>Enterobacterales</taxon>
        <taxon>Morganellaceae</taxon>
        <taxon>Photorhabdus</taxon>
    </lineage>
</organism>
<proteinExistence type="predicted"/>
<dbReference type="RefSeq" id="WP_105394793.1">
    <property type="nucleotide sequence ID" value="NZ_CAWNTA010000138.1"/>
</dbReference>
<reference evidence="1 2" key="1">
    <citation type="submission" date="2018-02" db="EMBL/GenBank/DDBJ databases">
        <title>Five New Genomes of Indian Photorhabdus Isolates TSA.</title>
        <authorList>
            <person name="Dubay B."/>
            <person name="Somvanshi V.S."/>
        </authorList>
    </citation>
    <scope>NUCLEOTIDE SEQUENCE [LARGE SCALE GENOMIC DNA]</scope>
    <source>
        <strain evidence="1 2">H1</strain>
    </source>
</reference>
<evidence type="ECO:0000313" key="1">
    <source>
        <dbReference type="EMBL" id="PQQ28896.1"/>
    </source>
</evidence>
<gene>
    <name evidence="1" type="ORF">C6H66_03180</name>
</gene>
<keyword evidence="2" id="KW-1185">Reference proteome</keyword>
<dbReference type="AlphaFoldDB" id="A0A2S8Q7W7"/>
<name>A0A2S8Q7W7_9GAMM</name>